<protein>
    <submittedName>
        <fullName evidence="9">Type II secretion system (T2SS), protein F</fullName>
    </submittedName>
</protein>
<evidence type="ECO:0000259" key="8">
    <source>
        <dbReference type="Pfam" id="PF00482"/>
    </source>
</evidence>
<dbReference type="Pfam" id="PF00482">
    <property type="entry name" value="T2SSF"/>
    <property type="match status" value="1"/>
</dbReference>
<dbReference type="STRING" id="310780.SAMN05216267_102622"/>
<keyword evidence="4 7" id="KW-1133">Transmembrane helix</keyword>
<dbReference type="PANTHER" id="PTHR35007">
    <property type="entry name" value="INTEGRAL MEMBRANE PROTEIN-RELATED"/>
    <property type="match status" value="1"/>
</dbReference>
<keyword evidence="5 7" id="KW-0472">Membrane</keyword>
<dbReference type="GO" id="GO:0005886">
    <property type="term" value="C:plasma membrane"/>
    <property type="evidence" value="ECO:0007669"/>
    <property type="project" value="UniProtKB-SubCell"/>
</dbReference>
<evidence type="ECO:0000313" key="10">
    <source>
        <dbReference type="Proteomes" id="UP000181951"/>
    </source>
</evidence>
<evidence type="ECO:0000256" key="1">
    <source>
        <dbReference type="ARBA" id="ARBA00004651"/>
    </source>
</evidence>
<dbReference type="InterPro" id="IPR018076">
    <property type="entry name" value="T2SS_GspF_dom"/>
</dbReference>
<evidence type="ECO:0000256" key="6">
    <source>
        <dbReference type="SAM" id="MobiDB-lite"/>
    </source>
</evidence>
<evidence type="ECO:0000256" key="3">
    <source>
        <dbReference type="ARBA" id="ARBA00022692"/>
    </source>
</evidence>
<name>A0A1H8PKN6_9ACTN</name>
<evidence type="ECO:0000256" key="7">
    <source>
        <dbReference type="SAM" id="Phobius"/>
    </source>
</evidence>
<reference evidence="9 10" key="1">
    <citation type="submission" date="2016-10" db="EMBL/GenBank/DDBJ databases">
        <authorList>
            <person name="de Groot N.N."/>
        </authorList>
    </citation>
    <scope>NUCLEOTIDE SEQUENCE [LARGE SCALE GENOMIC DNA]</scope>
    <source>
        <strain evidence="9 10">CGMCC 4.2026</strain>
    </source>
</reference>
<dbReference type="Proteomes" id="UP000181951">
    <property type="component" value="Unassembled WGS sequence"/>
</dbReference>
<feature type="region of interest" description="Disordered" evidence="6">
    <location>
        <begin position="44"/>
        <end position="70"/>
    </location>
</feature>
<dbReference type="PANTHER" id="PTHR35007:SF3">
    <property type="entry name" value="POSSIBLE CONSERVED ALANINE RICH MEMBRANE PROTEIN"/>
    <property type="match status" value="1"/>
</dbReference>
<feature type="transmembrane region" description="Helical" evidence="7">
    <location>
        <begin position="240"/>
        <end position="268"/>
    </location>
</feature>
<evidence type="ECO:0000313" key="9">
    <source>
        <dbReference type="EMBL" id="SEO42512.1"/>
    </source>
</evidence>
<evidence type="ECO:0000256" key="2">
    <source>
        <dbReference type="ARBA" id="ARBA00022475"/>
    </source>
</evidence>
<organism evidence="9 10">
    <name type="scientific">Actinacidiphila rubida</name>
    <dbReference type="NCBI Taxonomy" id="310780"/>
    <lineage>
        <taxon>Bacteria</taxon>
        <taxon>Bacillati</taxon>
        <taxon>Actinomycetota</taxon>
        <taxon>Actinomycetes</taxon>
        <taxon>Kitasatosporales</taxon>
        <taxon>Streptomycetaceae</taxon>
        <taxon>Actinacidiphila</taxon>
    </lineage>
</organism>
<evidence type="ECO:0000256" key="5">
    <source>
        <dbReference type="ARBA" id="ARBA00023136"/>
    </source>
</evidence>
<dbReference type="OrthoDB" id="3267562at2"/>
<proteinExistence type="predicted"/>
<dbReference type="EMBL" id="FODD01000026">
    <property type="protein sequence ID" value="SEO42512.1"/>
    <property type="molecule type" value="Genomic_DNA"/>
</dbReference>
<feature type="transmembrane region" description="Helical" evidence="7">
    <location>
        <begin position="6"/>
        <end position="27"/>
    </location>
</feature>
<sequence length="277" mass="27312">MNAETVHRLGTTGALAAAALALLLVLAEVRERLAAARQLRGALDPAARRRRARGNGVRGTSPDGSARIPRRLRERAAPLGGGAAAGALLGGLLGGGSGLVPGALLGAGAAQWRAVRRSGSAAPPGGSEADPSDIALCADLMAACLAAGATPGEAAGAVGDCMGGSLGAALTRVQAELRLGAEPAECWLRLGRLAGAHEMARCLARASTTGSAPVAEMARLAADIRAAHGRSALARARKAAVLATAPLGVCFLPAFLLVGVAPVVMGLARSVLGGAMT</sequence>
<feature type="domain" description="Type II secretion system protein GspF" evidence="8">
    <location>
        <begin position="139"/>
        <end position="260"/>
    </location>
</feature>
<accession>A0A1H8PKN6</accession>
<keyword evidence="3 7" id="KW-0812">Transmembrane</keyword>
<keyword evidence="2" id="KW-1003">Cell membrane</keyword>
<keyword evidence="10" id="KW-1185">Reference proteome</keyword>
<dbReference type="AlphaFoldDB" id="A0A1H8PKN6"/>
<comment type="subcellular location">
    <subcellularLocation>
        <location evidence="1">Cell membrane</location>
        <topology evidence="1">Multi-pass membrane protein</topology>
    </subcellularLocation>
</comment>
<dbReference type="RefSeq" id="WP_075017576.1">
    <property type="nucleotide sequence ID" value="NZ_FODD01000026.1"/>
</dbReference>
<gene>
    <name evidence="9" type="ORF">SAMN05216267_102622</name>
</gene>
<evidence type="ECO:0000256" key="4">
    <source>
        <dbReference type="ARBA" id="ARBA00022989"/>
    </source>
</evidence>